<name>A0A2N9JM94_9ACTN</name>
<dbReference type="KEGG" id="mgg:MPLG2_3681"/>
<organism evidence="1 2">
    <name type="scientific">Micropruina glycogenica</name>
    <dbReference type="NCBI Taxonomy" id="75385"/>
    <lineage>
        <taxon>Bacteria</taxon>
        <taxon>Bacillati</taxon>
        <taxon>Actinomycetota</taxon>
        <taxon>Actinomycetes</taxon>
        <taxon>Propionibacteriales</taxon>
        <taxon>Nocardioidaceae</taxon>
        <taxon>Micropruina</taxon>
    </lineage>
</organism>
<dbReference type="EMBL" id="LT985188">
    <property type="protein sequence ID" value="SPD88711.1"/>
    <property type="molecule type" value="Genomic_DNA"/>
</dbReference>
<dbReference type="Pfam" id="PF05768">
    <property type="entry name" value="Glrx-like"/>
    <property type="match status" value="1"/>
</dbReference>
<dbReference type="SUPFAM" id="SSF52833">
    <property type="entry name" value="Thioredoxin-like"/>
    <property type="match status" value="1"/>
</dbReference>
<proteinExistence type="predicted"/>
<gene>
    <name evidence="1" type="ORF">MPLG2_3681</name>
</gene>
<accession>A0A2N9JM94</accession>
<dbReference type="AlphaFoldDB" id="A0A2N9JM94"/>
<dbReference type="OrthoDB" id="8779161at2"/>
<sequence length="82" mass="9053">MPGPRVTIVVRDGCHLCVEAVTLAERVCAELGASFATRDVDGDPSLAEHTDHVPVTFVDGRRLAIWFLDERQLRDALARLEP</sequence>
<keyword evidence="2" id="KW-1185">Reference proteome</keyword>
<dbReference type="RefSeq" id="WP_105187157.1">
    <property type="nucleotide sequence ID" value="NZ_BAAAGO010000038.1"/>
</dbReference>
<dbReference type="InterPro" id="IPR008554">
    <property type="entry name" value="Glutaredoxin-like"/>
</dbReference>
<evidence type="ECO:0000313" key="1">
    <source>
        <dbReference type="EMBL" id="SPD88711.1"/>
    </source>
</evidence>
<dbReference type="Gene3D" id="3.40.30.10">
    <property type="entry name" value="Glutaredoxin"/>
    <property type="match status" value="1"/>
</dbReference>
<dbReference type="Proteomes" id="UP000238164">
    <property type="component" value="Chromosome 1"/>
</dbReference>
<evidence type="ECO:0000313" key="2">
    <source>
        <dbReference type="Proteomes" id="UP000238164"/>
    </source>
</evidence>
<dbReference type="InterPro" id="IPR036249">
    <property type="entry name" value="Thioredoxin-like_sf"/>
</dbReference>
<reference evidence="1 2" key="1">
    <citation type="submission" date="2018-02" db="EMBL/GenBank/DDBJ databases">
        <authorList>
            <person name="Cohen D.B."/>
            <person name="Kent A.D."/>
        </authorList>
    </citation>
    <scope>NUCLEOTIDE SEQUENCE [LARGE SCALE GENOMIC DNA]</scope>
    <source>
        <strain evidence="1">1</strain>
    </source>
</reference>
<protein>
    <submittedName>
        <fullName evidence="1">NrdH-redoxin</fullName>
    </submittedName>
</protein>